<keyword evidence="2" id="KW-1185">Reference proteome</keyword>
<keyword evidence="1" id="KW-0732">Signal</keyword>
<dbReference type="Proteomes" id="UP000695022">
    <property type="component" value="Unplaced"/>
</dbReference>
<dbReference type="RefSeq" id="XP_014668398.1">
    <property type="nucleotide sequence ID" value="XM_014812912.1"/>
</dbReference>
<evidence type="ECO:0000313" key="2">
    <source>
        <dbReference type="Proteomes" id="UP000695022"/>
    </source>
</evidence>
<name>A0ABM1E877_PRICU</name>
<gene>
    <name evidence="3" type="primary">LOC106809727</name>
</gene>
<organism evidence="2 3">
    <name type="scientific">Priapulus caudatus</name>
    <name type="common">Priapulid worm</name>
    <dbReference type="NCBI Taxonomy" id="37621"/>
    <lineage>
        <taxon>Eukaryota</taxon>
        <taxon>Metazoa</taxon>
        <taxon>Ecdysozoa</taxon>
        <taxon>Scalidophora</taxon>
        <taxon>Priapulida</taxon>
        <taxon>Priapulimorpha</taxon>
        <taxon>Priapulimorphida</taxon>
        <taxon>Priapulidae</taxon>
        <taxon>Priapulus</taxon>
    </lineage>
</organism>
<accession>A0ABM1E877</accession>
<protein>
    <submittedName>
        <fullName evidence="3">Uncharacterized protein LOC106809727</fullName>
    </submittedName>
</protein>
<reference evidence="3" key="1">
    <citation type="submission" date="2025-08" db="UniProtKB">
        <authorList>
            <consortium name="RefSeq"/>
        </authorList>
    </citation>
    <scope>IDENTIFICATION</scope>
</reference>
<evidence type="ECO:0000256" key="1">
    <source>
        <dbReference type="SAM" id="SignalP"/>
    </source>
</evidence>
<evidence type="ECO:0000313" key="3">
    <source>
        <dbReference type="RefSeq" id="XP_014668398.1"/>
    </source>
</evidence>
<dbReference type="Gene3D" id="3.40.630.40">
    <property type="entry name" value="Zn-dependent exopeptidases"/>
    <property type="match status" value="1"/>
</dbReference>
<sequence length="298" mass="32950">MAALSSVVVSLLVLCVCVKAAAPTSRWIEYIPGNITLILGAPHGGTEQPTSIPVRDAGCYINGKCVYRHDCGTKDFSKCKVTTVQDSYTLETTKAVADAMARKYGVRPHVVLNLLHRNRLDANRGKPDAAFGDTEAEAAWNQWFDYIESSKGDGIALFIDLHGVSSHPEKWVEIGYLIKGAQLDSGDYTYNDSSIRHLASRVGIDFRELLHGRASLGYRFDRLGYNVVPSPTHPGPDGGKYYSGGDNTRAHGSKYGGIVDAIQIEMPKHLRDEAICVTFCPDLADIIYDFWARYYRQR</sequence>
<feature type="signal peptide" evidence="1">
    <location>
        <begin position="1"/>
        <end position="20"/>
    </location>
</feature>
<feature type="chain" id="PRO_5045273109" evidence="1">
    <location>
        <begin position="21"/>
        <end position="298"/>
    </location>
</feature>
<proteinExistence type="predicted"/>
<dbReference type="GeneID" id="106809727"/>